<dbReference type="GO" id="GO:0017147">
    <property type="term" value="F:Wnt-protein binding"/>
    <property type="evidence" value="ECO:0007669"/>
    <property type="project" value="TreeGrafter"/>
</dbReference>
<feature type="disulfide bond" evidence="3">
    <location>
        <begin position="99"/>
        <end position="140"/>
    </location>
</feature>
<feature type="chain" id="PRO_5043706756" description="FZ domain-containing protein" evidence="6">
    <location>
        <begin position="22"/>
        <end position="412"/>
    </location>
</feature>
<keyword evidence="1" id="KW-0217">Developmental protein</keyword>
<feature type="domain" description="FZ" evidence="7">
    <location>
        <begin position="183"/>
        <end position="265"/>
    </location>
</feature>
<feature type="disulfide bond" evidence="3">
    <location>
        <begin position="199"/>
        <end position="237"/>
    </location>
</feature>
<keyword evidence="9" id="KW-1185">Reference proteome</keyword>
<keyword evidence="2 3" id="KW-1015">Disulfide bond</keyword>
<evidence type="ECO:0000256" key="1">
    <source>
        <dbReference type="ARBA" id="ARBA00022473"/>
    </source>
</evidence>
<comment type="caution">
    <text evidence="3">Lacks conserved residue(s) required for the propagation of feature annotation.</text>
</comment>
<feature type="compositionally biased region" description="Polar residues" evidence="4">
    <location>
        <begin position="309"/>
        <end position="322"/>
    </location>
</feature>
<accession>A0AAU9XIW8</accession>
<evidence type="ECO:0000256" key="5">
    <source>
        <dbReference type="SAM" id="Phobius"/>
    </source>
</evidence>
<feature type="transmembrane region" description="Helical" evidence="5">
    <location>
        <begin position="336"/>
        <end position="360"/>
    </location>
</feature>
<evidence type="ECO:0000256" key="4">
    <source>
        <dbReference type="SAM" id="MobiDB-lite"/>
    </source>
</evidence>
<feature type="disulfide bond" evidence="3">
    <location>
        <begin position="72"/>
        <end position="110"/>
    </location>
</feature>
<dbReference type="PANTHER" id="PTHR11309">
    <property type="entry name" value="FRIZZLED"/>
    <property type="match status" value="1"/>
</dbReference>
<dbReference type="EMBL" id="CALNXJ010000046">
    <property type="protein sequence ID" value="CAH3149643.1"/>
    <property type="molecule type" value="Genomic_DNA"/>
</dbReference>
<keyword evidence="5" id="KW-1133">Transmembrane helix</keyword>
<feature type="domain" description="FZ" evidence="7">
    <location>
        <begin position="19"/>
        <end position="143"/>
    </location>
</feature>
<dbReference type="Proteomes" id="UP001159428">
    <property type="component" value="Unassembled WGS sequence"/>
</dbReference>
<dbReference type="SUPFAM" id="SSF63501">
    <property type="entry name" value="Frizzled cysteine-rich domain"/>
    <property type="match status" value="2"/>
</dbReference>
<dbReference type="InterPro" id="IPR036790">
    <property type="entry name" value="Frizzled_dom_sf"/>
</dbReference>
<organism evidence="8 9">
    <name type="scientific">Pocillopora meandrina</name>
    <dbReference type="NCBI Taxonomy" id="46732"/>
    <lineage>
        <taxon>Eukaryota</taxon>
        <taxon>Metazoa</taxon>
        <taxon>Cnidaria</taxon>
        <taxon>Anthozoa</taxon>
        <taxon>Hexacorallia</taxon>
        <taxon>Scleractinia</taxon>
        <taxon>Astrocoeniina</taxon>
        <taxon>Pocilloporidae</taxon>
        <taxon>Pocillopora</taxon>
    </lineage>
</organism>
<dbReference type="PROSITE" id="PS50038">
    <property type="entry name" value="FZ"/>
    <property type="match status" value="2"/>
</dbReference>
<feature type="disulfide bond" evidence="3">
    <location>
        <begin position="103"/>
        <end position="127"/>
    </location>
</feature>
<keyword evidence="5" id="KW-0472">Membrane</keyword>
<dbReference type="GO" id="GO:0060070">
    <property type="term" value="P:canonical Wnt signaling pathway"/>
    <property type="evidence" value="ECO:0007669"/>
    <property type="project" value="TreeGrafter"/>
</dbReference>
<dbReference type="Gene3D" id="1.10.2000.10">
    <property type="entry name" value="Frizzled cysteine-rich domain"/>
    <property type="match status" value="2"/>
</dbReference>
<gene>
    <name evidence="8" type="ORF">PMEA_00024430</name>
</gene>
<evidence type="ECO:0000256" key="2">
    <source>
        <dbReference type="ARBA" id="ARBA00023157"/>
    </source>
</evidence>
<protein>
    <recommendedName>
        <fullName evidence="7">FZ domain-containing protein</fullName>
    </recommendedName>
</protein>
<keyword evidence="6" id="KW-0732">Signal</keyword>
<keyword evidence="5" id="KW-0812">Transmembrane</keyword>
<evidence type="ECO:0000259" key="7">
    <source>
        <dbReference type="PROSITE" id="PS50038"/>
    </source>
</evidence>
<proteinExistence type="predicted"/>
<evidence type="ECO:0000313" key="9">
    <source>
        <dbReference type="Proteomes" id="UP001159428"/>
    </source>
</evidence>
<feature type="region of interest" description="Disordered" evidence="4">
    <location>
        <begin position="307"/>
        <end position="327"/>
    </location>
</feature>
<dbReference type="CDD" id="cd07066">
    <property type="entry name" value="CRD_FZ"/>
    <property type="match status" value="1"/>
</dbReference>
<comment type="caution">
    <text evidence="8">The sequence shown here is derived from an EMBL/GenBank/DDBJ whole genome shotgun (WGS) entry which is preliminary data.</text>
</comment>
<evidence type="ECO:0000313" key="8">
    <source>
        <dbReference type="EMBL" id="CAH3149643.1"/>
    </source>
</evidence>
<dbReference type="InterPro" id="IPR020067">
    <property type="entry name" value="Frizzled_dom"/>
</dbReference>
<dbReference type="GO" id="GO:0042813">
    <property type="term" value="F:Wnt receptor activity"/>
    <property type="evidence" value="ECO:0007669"/>
    <property type="project" value="TreeGrafter"/>
</dbReference>
<evidence type="ECO:0000256" key="3">
    <source>
        <dbReference type="PROSITE-ProRule" id="PRU00090"/>
    </source>
</evidence>
<evidence type="ECO:0000256" key="6">
    <source>
        <dbReference type="SAM" id="SignalP"/>
    </source>
</evidence>
<dbReference type="GO" id="GO:0035567">
    <property type="term" value="P:non-canonical Wnt signaling pathway"/>
    <property type="evidence" value="ECO:0007669"/>
    <property type="project" value="TreeGrafter"/>
</dbReference>
<name>A0AAU9XIW8_9CNID</name>
<dbReference type="InterPro" id="IPR015526">
    <property type="entry name" value="Frizzled/SFRP"/>
</dbReference>
<dbReference type="Pfam" id="PF01392">
    <property type="entry name" value="Fz"/>
    <property type="match status" value="2"/>
</dbReference>
<reference evidence="8 9" key="1">
    <citation type="submission" date="2022-05" db="EMBL/GenBank/DDBJ databases">
        <authorList>
            <consortium name="Genoscope - CEA"/>
            <person name="William W."/>
        </authorList>
    </citation>
    <scope>NUCLEOTIDE SEQUENCE [LARGE SCALE GENOMIC DNA]</scope>
</reference>
<dbReference type="GO" id="GO:0005886">
    <property type="term" value="C:plasma membrane"/>
    <property type="evidence" value="ECO:0007669"/>
    <property type="project" value="TreeGrafter"/>
</dbReference>
<sequence length="412" mass="46452">MFLLLLFFYCTFFLTLDSTHAGKCRQIDFTKLPACANVGYKSTANFSQIGEQSYQDYVSSKVIYFSDRFNSCSPYSRMFVCSRYLPKCSKEVEGPILPCREVCDQFLDDCHKELKDSGLYRRYVAYCRLLSSKREATMQCLKPSGFVPRPNKKEPLLPSCETASRPACLKDNVSGLRNNTRHRLQSFLSNLDPVLNSSCSVKLRRLACFIETAPCVTNDGSTLHACPSMCQEVRRDCEEEFKKYNIDFPQCIPYHPEIPAGDGLCKLSRWPVPWPNTTGTQVLETTPRIFRTNPAVISKVDEGFDIDSNMESKTGTTDQSKPSSDKELKKKPLSSLVLAVAVVGFLMVFSFLTFMLHLFLKKLKKNARARKRGSGKYVKDANISSNGKAVTVGEEKNAGFEEEIHKTGTALY</sequence>
<feature type="disulfide bond" evidence="3">
    <location>
        <begin position="35"/>
        <end position="81"/>
    </location>
</feature>
<feature type="signal peptide" evidence="6">
    <location>
        <begin position="1"/>
        <end position="21"/>
    </location>
</feature>
<dbReference type="AlphaFoldDB" id="A0AAU9XIW8"/>